<dbReference type="InterPro" id="IPR046462">
    <property type="entry name" value="TerL_nuclease"/>
</dbReference>
<dbReference type="GO" id="GO:0004519">
    <property type="term" value="F:endonuclease activity"/>
    <property type="evidence" value="ECO:0007669"/>
    <property type="project" value="InterPro"/>
</dbReference>
<dbReference type="RefSeq" id="WP_044669555.1">
    <property type="nucleotide sequence ID" value="NZ_CEDG01000076.1"/>
</dbReference>
<dbReference type="AlphaFoldDB" id="A0A0Z8CJJ7"/>
<dbReference type="PANTHER" id="PTHR41287">
    <property type="match status" value="1"/>
</dbReference>
<dbReference type="EMBL" id="FIIN01000022">
    <property type="protein sequence ID" value="CYW27692.1"/>
    <property type="molecule type" value="Genomic_DNA"/>
</dbReference>
<dbReference type="Pfam" id="PF03354">
    <property type="entry name" value="TerL_ATPase"/>
    <property type="match status" value="1"/>
</dbReference>
<dbReference type="Proteomes" id="UP000071765">
    <property type="component" value="Unassembled WGS sequence"/>
</dbReference>
<feature type="domain" description="Terminase large subunit-like endonuclease" evidence="2">
    <location>
        <begin position="263"/>
        <end position="529"/>
    </location>
</feature>
<name>A0A0Z8CJJ7_STRSU</name>
<sequence>MAKTFNFTSGTSHIDDWLRDIVTEKYPVCKEIKQMADLVIAAISDPEIYVDVKKADSVVDFINKYRPYKLQPPQRFIHAAVNAIRWKSDDSLVFPELFLLCARGFGKNSIASDEAFFKTSNRNGIREYNVDIVANSEAQAKTSFDDVYNTIKDHAVLQKAYKFSQTLITFIKSRSKIKYHTSNARTKDGLRPGLVIFDELHEYLNYDNINVYINALGKVADASVMYLTTDGKVRGAVLDDYKQTARDILSTCDYRAGMLPILAKIDAFEEWEDELAWIKANPMLPYLPTLLKEYRKAYKRALRSKELFLDFITKRCNFPLEDTTHAVAEWDDIVAASRPLPDDLEGMECVGAIDYADVRDFIGVGLLFRRGKMRYWLHHTFIVAEALKIQDFNMDFTIPQHEGLVTIVPGKVMDPKYVADWFVKMAEKYKIVNIAMDDFRKAPVKEAFENAGLPIEVVRSGSVTHSRLAPTVDMMFANHEIAFGEDRMMRWYTNNVYVDVDGKGNKTYKKIDPERRKTDGFMALIHAMSIEEQLEKKTVKINRRLRSFTR</sequence>
<evidence type="ECO:0000313" key="4">
    <source>
        <dbReference type="Proteomes" id="UP000071765"/>
    </source>
</evidence>
<feature type="domain" description="Terminase large subunit-like ATPase" evidence="1">
    <location>
        <begin position="91"/>
        <end position="244"/>
    </location>
</feature>
<reference evidence="3 4" key="1">
    <citation type="submission" date="2016-02" db="EMBL/GenBank/DDBJ databases">
        <authorList>
            <consortium name="Pathogen Informatics"/>
        </authorList>
    </citation>
    <scope>NUCLEOTIDE SEQUENCE [LARGE SCALE GENOMIC DNA]</scope>
    <source>
        <strain evidence="3 4">LSS90</strain>
    </source>
</reference>
<dbReference type="InterPro" id="IPR046461">
    <property type="entry name" value="TerL_ATPase"/>
</dbReference>
<dbReference type="PANTHER" id="PTHR41287:SF1">
    <property type="entry name" value="PROTEIN YMFN"/>
    <property type="match status" value="1"/>
</dbReference>
<proteinExistence type="predicted"/>
<dbReference type="Gene3D" id="3.30.420.240">
    <property type="match status" value="1"/>
</dbReference>
<protein>
    <submittedName>
        <fullName evidence="3">Putative phage terminase, large subunit</fullName>
    </submittedName>
</protein>
<dbReference type="Gene3D" id="3.40.50.300">
    <property type="entry name" value="P-loop containing nucleotide triphosphate hydrolases"/>
    <property type="match status" value="1"/>
</dbReference>
<organism evidence="3 4">
    <name type="scientific">Streptococcus suis</name>
    <dbReference type="NCBI Taxonomy" id="1307"/>
    <lineage>
        <taxon>Bacteria</taxon>
        <taxon>Bacillati</taxon>
        <taxon>Bacillota</taxon>
        <taxon>Bacilli</taxon>
        <taxon>Lactobacillales</taxon>
        <taxon>Streptococcaceae</taxon>
        <taxon>Streptococcus</taxon>
    </lineage>
</organism>
<evidence type="ECO:0000259" key="2">
    <source>
        <dbReference type="Pfam" id="PF20441"/>
    </source>
</evidence>
<evidence type="ECO:0000313" key="3">
    <source>
        <dbReference type="EMBL" id="CYW27692.1"/>
    </source>
</evidence>
<dbReference type="InterPro" id="IPR005021">
    <property type="entry name" value="Terminase_largesu-like"/>
</dbReference>
<accession>A0A0Z8CJJ7</accession>
<gene>
    <name evidence="3" type="ORF">ERS132452_02183</name>
</gene>
<evidence type="ECO:0000259" key="1">
    <source>
        <dbReference type="Pfam" id="PF03354"/>
    </source>
</evidence>
<dbReference type="InterPro" id="IPR027417">
    <property type="entry name" value="P-loop_NTPase"/>
</dbReference>
<dbReference type="Pfam" id="PF20441">
    <property type="entry name" value="TerL_nuclease"/>
    <property type="match status" value="1"/>
</dbReference>